<comment type="caution">
    <text evidence="11">The sequence shown here is derived from an EMBL/GenBank/DDBJ whole genome shotgun (WGS) entry which is preliminary data.</text>
</comment>
<name>A0A0G1GUG7_9BACT</name>
<keyword evidence="6" id="KW-0963">Cytoplasm</keyword>
<keyword evidence="6" id="KW-1003">Cell membrane</keyword>
<keyword evidence="4 6" id="KW-0694">RNA-binding</keyword>
<feature type="region of interest" description="G5" evidence="7">
    <location>
        <begin position="147"/>
        <end position="149"/>
    </location>
</feature>
<evidence type="ECO:0000313" key="11">
    <source>
        <dbReference type="EMBL" id="KKT38721.1"/>
    </source>
</evidence>
<keyword evidence="3 6" id="KW-0547">Nucleotide-binding</keyword>
<comment type="subcellular location">
    <subcellularLocation>
        <location evidence="6">Cytoplasm</location>
    </subcellularLocation>
    <subcellularLocation>
        <location evidence="6">Cell membrane</location>
        <topology evidence="6">Peripheral membrane protein</topology>
    </subcellularLocation>
</comment>
<dbReference type="SUPFAM" id="SSF54814">
    <property type="entry name" value="Prokaryotic type KH domain (KH-domain type II)"/>
    <property type="match status" value="1"/>
</dbReference>
<evidence type="ECO:0000256" key="5">
    <source>
        <dbReference type="ARBA" id="ARBA00023134"/>
    </source>
</evidence>
<feature type="domain" description="Era-type G" evidence="10">
    <location>
        <begin position="2"/>
        <end position="168"/>
    </location>
</feature>
<dbReference type="PROSITE" id="PS51713">
    <property type="entry name" value="G_ERA"/>
    <property type="match status" value="1"/>
</dbReference>
<evidence type="ECO:0000259" key="9">
    <source>
        <dbReference type="PROSITE" id="PS50823"/>
    </source>
</evidence>
<evidence type="ECO:0000313" key="12">
    <source>
        <dbReference type="Proteomes" id="UP000034617"/>
    </source>
</evidence>
<dbReference type="InterPro" id="IPR005225">
    <property type="entry name" value="Small_GTP-bd"/>
</dbReference>
<dbReference type="InterPro" id="IPR009019">
    <property type="entry name" value="KH_sf_prok-type"/>
</dbReference>
<dbReference type="InterPro" id="IPR027417">
    <property type="entry name" value="P-loop_NTPase"/>
</dbReference>
<evidence type="ECO:0000256" key="4">
    <source>
        <dbReference type="ARBA" id="ARBA00022884"/>
    </source>
</evidence>
<dbReference type="PATRIC" id="fig|1618447.3.peg.306"/>
<dbReference type="NCBIfam" id="TIGR00436">
    <property type="entry name" value="era"/>
    <property type="match status" value="1"/>
</dbReference>
<feature type="region of interest" description="G1" evidence="7">
    <location>
        <begin position="10"/>
        <end position="17"/>
    </location>
</feature>
<dbReference type="Proteomes" id="UP000034617">
    <property type="component" value="Unassembled WGS sequence"/>
</dbReference>
<dbReference type="InterPro" id="IPR005662">
    <property type="entry name" value="GTPase_Era-like"/>
</dbReference>
<feature type="region of interest" description="G2" evidence="7">
    <location>
        <begin position="36"/>
        <end position="40"/>
    </location>
</feature>
<evidence type="ECO:0000256" key="2">
    <source>
        <dbReference type="ARBA" id="ARBA00020484"/>
    </source>
</evidence>
<dbReference type="PANTHER" id="PTHR42698">
    <property type="entry name" value="GTPASE ERA"/>
    <property type="match status" value="1"/>
</dbReference>
<keyword evidence="5 6" id="KW-0342">GTP-binding</keyword>
<dbReference type="GO" id="GO:0005525">
    <property type="term" value="F:GTP binding"/>
    <property type="evidence" value="ECO:0007669"/>
    <property type="project" value="UniProtKB-UniRule"/>
</dbReference>
<organism evidence="11 12">
    <name type="scientific">Candidatus Gottesmanbacteria bacterium GW2011_GWB1_44_11c</name>
    <dbReference type="NCBI Taxonomy" id="1618447"/>
    <lineage>
        <taxon>Bacteria</taxon>
        <taxon>Candidatus Gottesmaniibacteriota</taxon>
    </lineage>
</organism>
<dbReference type="GO" id="GO:0005886">
    <property type="term" value="C:plasma membrane"/>
    <property type="evidence" value="ECO:0007669"/>
    <property type="project" value="UniProtKB-SubCell"/>
</dbReference>
<dbReference type="InterPro" id="IPR030388">
    <property type="entry name" value="G_ERA_dom"/>
</dbReference>
<comment type="function">
    <text evidence="6">An essential GTPase that binds both GDP and GTP, with rapid nucleotide exchange. Plays a role in 16S rRNA processing and 30S ribosomal subunit biogenesis and possibly also in cell cycle regulation and energy metabolism.</text>
</comment>
<protein>
    <recommendedName>
        <fullName evidence="2 6">GTPase Era</fullName>
    </recommendedName>
</protein>
<comment type="subunit">
    <text evidence="6">Monomer.</text>
</comment>
<evidence type="ECO:0000256" key="7">
    <source>
        <dbReference type="PROSITE-ProRule" id="PRU01050"/>
    </source>
</evidence>
<dbReference type="GO" id="GO:0005829">
    <property type="term" value="C:cytosol"/>
    <property type="evidence" value="ECO:0007669"/>
    <property type="project" value="TreeGrafter"/>
</dbReference>
<proteinExistence type="inferred from homology"/>
<dbReference type="EMBL" id="LCHM01000007">
    <property type="protein sequence ID" value="KKT38721.1"/>
    <property type="molecule type" value="Genomic_DNA"/>
</dbReference>
<dbReference type="CDD" id="cd22534">
    <property type="entry name" value="KH-II_Era"/>
    <property type="match status" value="1"/>
</dbReference>
<dbReference type="GO" id="GO:0043024">
    <property type="term" value="F:ribosomal small subunit binding"/>
    <property type="evidence" value="ECO:0007669"/>
    <property type="project" value="TreeGrafter"/>
</dbReference>
<evidence type="ECO:0000256" key="3">
    <source>
        <dbReference type="ARBA" id="ARBA00022741"/>
    </source>
</evidence>
<dbReference type="NCBIfam" id="TIGR00231">
    <property type="entry name" value="small_GTP"/>
    <property type="match status" value="1"/>
</dbReference>
<dbReference type="Gene3D" id="3.40.50.300">
    <property type="entry name" value="P-loop containing nucleotide triphosphate hydrolases"/>
    <property type="match status" value="1"/>
</dbReference>
<sequence length="287" mass="32845">MKCGIVALIGRPNTGKSTLVNNIIGQKVSITSPKPQTTRFPIQAVFEDDRGQIVFVDTPGIFARSSNPLSQRLNSAAQSELSKNIDLILYLVDHTRERDLEENRVLGIVRKATIPKIMVINKIDIKSPTHIIQYEFMKEEFSEVIEISALLHKNLTTLLDRIFSYLPQRPPLVDTASLVHPGLNMDSKLFIAELIREKAYLFLREEVPYTLTSVVDEVTERPNSALYIKARILTSDDRYKKMIIGENGRMIREIGMATRKEMETATKKKVFVDITVETDRHWMERME</sequence>
<comment type="similarity">
    <text evidence="1 6 7 8">Belongs to the TRAFAC class TrmE-Era-EngA-EngB-Septin-like GTPase superfamily. Era GTPase family.</text>
</comment>
<dbReference type="InterPro" id="IPR006073">
    <property type="entry name" value="GTP-bd"/>
</dbReference>
<dbReference type="PANTHER" id="PTHR42698:SF1">
    <property type="entry name" value="GTPASE ERA, MITOCHONDRIAL"/>
    <property type="match status" value="1"/>
</dbReference>
<gene>
    <name evidence="6" type="primary">era</name>
    <name evidence="11" type="ORF">UW22_C0007G0024</name>
</gene>
<evidence type="ECO:0000256" key="6">
    <source>
        <dbReference type="HAMAP-Rule" id="MF_00367"/>
    </source>
</evidence>
<dbReference type="InterPro" id="IPR015946">
    <property type="entry name" value="KH_dom-like_a/b"/>
</dbReference>
<evidence type="ECO:0000256" key="8">
    <source>
        <dbReference type="RuleBase" id="RU003761"/>
    </source>
</evidence>
<keyword evidence="6" id="KW-0472">Membrane</keyword>
<dbReference type="Gene3D" id="3.30.300.20">
    <property type="match status" value="1"/>
</dbReference>
<dbReference type="GO" id="GO:0000028">
    <property type="term" value="P:ribosomal small subunit assembly"/>
    <property type="evidence" value="ECO:0007669"/>
    <property type="project" value="TreeGrafter"/>
</dbReference>
<dbReference type="NCBIfam" id="NF000908">
    <property type="entry name" value="PRK00089.1"/>
    <property type="match status" value="1"/>
</dbReference>
<feature type="binding site" evidence="6">
    <location>
        <begin position="10"/>
        <end position="17"/>
    </location>
    <ligand>
        <name>GTP</name>
        <dbReference type="ChEBI" id="CHEBI:37565"/>
    </ligand>
</feature>
<dbReference type="PRINTS" id="PR00326">
    <property type="entry name" value="GTP1OBG"/>
</dbReference>
<dbReference type="GO" id="GO:0003924">
    <property type="term" value="F:GTPase activity"/>
    <property type="evidence" value="ECO:0007669"/>
    <property type="project" value="UniProtKB-UniRule"/>
</dbReference>
<dbReference type="SUPFAM" id="SSF52540">
    <property type="entry name" value="P-loop containing nucleoside triphosphate hydrolases"/>
    <property type="match status" value="1"/>
</dbReference>
<evidence type="ECO:0000259" key="10">
    <source>
        <dbReference type="PROSITE" id="PS51713"/>
    </source>
</evidence>
<keyword evidence="6" id="KW-0699">rRNA-binding</keyword>
<dbReference type="InterPro" id="IPR004044">
    <property type="entry name" value="KH_dom_type_2"/>
</dbReference>
<evidence type="ECO:0000256" key="1">
    <source>
        <dbReference type="ARBA" id="ARBA00007921"/>
    </source>
</evidence>
<feature type="region of interest" description="G4" evidence="7">
    <location>
        <begin position="121"/>
        <end position="124"/>
    </location>
</feature>
<dbReference type="Pfam" id="PF01926">
    <property type="entry name" value="MMR_HSR1"/>
    <property type="match status" value="1"/>
</dbReference>
<feature type="binding site" evidence="6">
    <location>
        <begin position="57"/>
        <end position="61"/>
    </location>
    <ligand>
        <name>GTP</name>
        <dbReference type="ChEBI" id="CHEBI:37565"/>
    </ligand>
</feature>
<dbReference type="PROSITE" id="PS50823">
    <property type="entry name" value="KH_TYPE_2"/>
    <property type="match status" value="1"/>
</dbReference>
<dbReference type="GO" id="GO:0070181">
    <property type="term" value="F:small ribosomal subunit rRNA binding"/>
    <property type="evidence" value="ECO:0007669"/>
    <property type="project" value="UniProtKB-UniRule"/>
</dbReference>
<dbReference type="AlphaFoldDB" id="A0A0G1GUG7"/>
<dbReference type="Pfam" id="PF07650">
    <property type="entry name" value="KH_2"/>
    <property type="match status" value="1"/>
</dbReference>
<feature type="region of interest" description="G3" evidence="7">
    <location>
        <begin position="57"/>
        <end position="60"/>
    </location>
</feature>
<accession>A0A0G1GUG7</accession>
<feature type="domain" description="KH type-2" evidence="9">
    <location>
        <begin position="203"/>
        <end position="278"/>
    </location>
</feature>
<dbReference type="HAMAP" id="MF_00367">
    <property type="entry name" value="GTPase_Era"/>
    <property type="match status" value="1"/>
</dbReference>
<keyword evidence="6" id="KW-0690">Ribosome biogenesis</keyword>
<dbReference type="CDD" id="cd04163">
    <property type="entry name" value="Era"/>
    <property type="match status" value="1"/>
</dbReference>
<reference evidence="11 12" key="1">
    <citation type="journal article" date="2015" name="Nature">
        <title>rRNA introns, odd ribosomes, and small enigmatic genomes across a large radiation of phyla.</title>
        <authorList>
            <person name="Brown C.T."/>
            <person name="Hug L.A."/>
            <person name="Thomas B.C."/>
            <person name="Sharon I."/>
            <person name="Castelle C.J."/>
            <person name="Singh A."/>
            <person name="Wilkins M.J."/>
            <person name="Williams K.H."/>
            <person name="Banfield J.F."/>
        </authorList>
    </citation>
    <scope>NUCLEOTIDE SEQUENCE [LARGE SCALE GENOMIC DNA]</scope>
</reference>
<feature type="binding site" evidence="6">
    <location>
        <begin position="121"/>
        <end position="124"/>
    </location>
    <ligand>
        <name>GTP</name>
        <dbReference type="ChEBI" id="CHEBI:37565"/>
    </ligand>
</feature>